<reference evidence="1" key="1">
    <citation type="journal article" date="2015" name="Nature">
        <title>Complex archaea that bridge the gap between prokaryotes and eukaryotes.</title>
        <authorList>
            <person name="Spang A."/>
            <person name="Saw J.H."/>
            <person name="Jorgensen S.L."/>
            <person name="Zaremba-Niedzwiedzka K."/>
            <person name="Martijn J."/>
            <person name="Lind A.E."/>
            <person name="van Eijk R."/>
            <person name="Schleper C."/>
            <person name="Guy L."/>
            <person name="Ettema T.J."/>
        </authorList>
    </citation>
    <scope>NUCLEOTIDE SEQUENCE</scope>
</reference>
<evidence type="ECO:0000313" key="1">
    <source>
        <dbReference type="EMBL" id="KKK70920.1"/>
    </source>
</evidence>
<sequence>MMSKELRLPRCPKCRERGPTGLCAAHAKWYADINCMDCGTRLTDDNYAEYVVKVGPAKEPWEDSDSFAVIARTADIVEAVCEACKQLRLAA</sequence>
<comment type="caution">
    <text evidence="1">The sequence shown here is derived from an EMBL/GenBank/DDBJ whole genome shotgun (WGS) entry which is preliminary data.</text>
</comment>
<protein>
    <submittedName>
        <fullName evidence="1">Uncharacterized protein</fullName>
    </submittedName>
</protein>
<organism evidence="1">
    <name type="scientific">marine sediment metagenome</name>
    <dbReference type="NCBI Taxonomy" id="412755"/>
    <lineage>
        <taxon>unclassified sequences</taxon>
        <taxon>metagenomes</taxon>
        <taxon>ecological metagenomes</taxon>
    </lineage>
</organism>
<dbReference type="EMBL" id="LAZR01057964">
    <property type="protein sequence ID" value="KKK70920.1"/>
    <property type="molecule type" value="Genomic_DNA"/>
</dbReference>
<name>A0A0F8YB90_9ZZZZ</name>
<proteinExistence type="predicted"/>
<dbReference type="AlphaFoldDB" id="A0A0F8YB90"/>
<accession>A0A0F8YB90</accession>
<gene>
    <name evidence="1" type="ORF">LCGC14_2919130</name>
</gene>